<dbReference type="InterPro" id="IPR050955">
    <property type="entry name" value="Plant_Biomass_Hydrol_Est"/>
</dbReference>
<dbReference type="EMBL" id="CP036298">
    <property type="protein sequence ID" value="QDV27237.1"/>
    <property type="molecule type" value="Genomic_DNA"/>
</dbReference>
<keyword evidence="4" id="KW-1185">Reference proteome</keyword>
<organism evidence="3 4">
    <name type="scientific">Aureliella helgolandensis</name>
    <dbReference type="NCBI Taxonomy" id="2527968"/>
    <lineage>
        <taxon>Bacteria</taxon>
        <taxon>Pseudomonadati</taxon>
        <taxon>Planctomycetota</taxon>
        <taxon>Planctomycetia</taxon>
        <taxon>Pirellulales</taxon>
        <taxon>Pirellulaceae</taxon>
        <taxon>Aureliella</taxon>
    </lineage>
</organism>
<dbReference type="Proteomes" id="UP000318017">
    <property type="component" value="Chromosome"/>
</dbReference>
<dbReference type="InterPro" id="IPR029058">
    <property type="entry name" value="AB_hydrolase_fold"/>
</dbReference>
<dbReference type="Pfam" id="PF02230">
    <property type="entry name" value="Abhydrolase_2"/>
    <property type="match status" value="1"/>
</dbReference>
<evidence type="ECO:0000259" key="2">
    <source>
        <dbReference type="Pfam" id="PF02230"/>
    </source>
</evidence>
<proteinExistence type="predicted"/>
<dbReference type="GO" id="GO:0016787">
    <property type="term" value="F:hydrolase activity"/>
    <property type="evidence" value="ECO:0007669"/>
    <property type="project" value="InterPro"/>
</dbReference>
<dbReference type="PANTHER" id="PTHR43037:SF1">
    <property type="entry name" value="BLL1128 PROTEIN"/>
    <property type="match status" value="1"/>
</dbReference>
<dbReference type="PANTHER" id="PTHR43037">
    <property type="entry name" value="UNNAMED PRODUCT-RELATED"/>
    <property type="match status" value="1"/>
</dbReference>
<dbReference type="InterPro" id="IPR003140">
    <property type="entry name" value="PLipase/COase/thioEstase"/>
</dbReference>
<feature type="domain" description="Phospholipase/carboxylesterase/thioesterase" evidence="2">
    <location>
        <begin position="128"/>
        <end position="247"/>
    </location>
</feature>
<evidence type="ECO:0000313" key="4">
    <source>
        <dbReference type="Proteomes" id="UP000318017"/>
    </source>
</evidence>
<dbReference type="KEGG" id="ahel:Q31a_56250"/>
<sequence length="271" mass="30416">MIVLHSTNLKDWRLMRNRLCSSEELVGRIEKLQSSNPVCQLEDPSYLEHQICLFGPERYEPRYEYPLVVWLHSCSSGERELENVMPALSLQNYVACAPRGTVACDPEGKLFRWGSSNASTAIAEEIVFDTIEMACSQFSVAKERIFLAGFGGGGSMAWQIALRYPKRFAGVVSICGQFPQEHRPLSNYENARDLPSLWLYGNESNTCGIQQVCESLPVMHAASLAVDIRQYPCGNELLSNMLSDTNSWLMERVTSQPAAVEQCAEESFSRN</sequence>
<dbReference type="SUPFAM" id="SSF53474">
    <property type="entry name" value="alpha/beta-Hydrolases"/>
    <property type="match status" value="1"/>
</dbReference>
<dbReference type="AlphaFoldDB" id="A0A518GF94"/>
<reference evidence="3 4" key="1">
    <citation type="submission" date="2019-02" db="EMBL/GenBank/DDBJ databases">
        <title>Deep-cultivation of Planctomycetes and their phenomic and genomic characterization uncovers novel biology.</title>
        <authorList>
            <person name="Wiegand S."/>
            <person name="Jogler M."/>
            <person name="Boedeker C."/>
            <person name="Pinto D."/>
            <person name="Vollmers J."/>
            <person name="Rivas-Marin E."/>
            <person name="Kohn T."/>
            <person name="Peeters S.H."/>
            <person name="Heuer A."/>
            <person name="Rast P."/>
            <person name="Oberbeckmann S."/>
            <person name="Bunk B."/>
            <person name="Jeske O."/>
            <person name="Meyerdierks A."/>
            <person name="Storesund J.E."/>
            <person name="Kallscheuer N."/>
            <person name="Luecker S."/>
            <person name="Lage O.M."/>
            <person name="Pohl T."/>
            <person name="Merkel B.J."/>
            <person name="Hornburger P."/>
            <person name="Mueller R.-W."/>
            <person name="Bruemmer F."/>
            <person name="Labrenz M."/>
            <person name="Spormann A.M."/>
            <person name="Op den Camp H."/>
            <person name="Overmann J."/>
            <person name="Amann R."/>
            <person name="Jetten M.S.M."/>
            <person name="Mascher T."/>
            <person name="Medema M.H."/>
            <person name="Devos D.P."/>
            <person name="Kaster A.-K."/>
            <person name="Ovreas L."/>
            <person name="Rohde M."/>
            <person name="Galperin M.Y."/>
            <person name="Jogler C."/>
        </authorList>
    </citation>
    <scope>NUCLEOTIDE SEQUENCE [LARGE SCALE GENOMIC DNA]</scope>
    <source>
        <strain evidence="3 4">Q31a</strain>
    </source>
</reference>
<evidence type="ECO:0000256" key="1">
    <source>
        <dbReference type="ARBA" id="ARBA00022729"/>
    </source>
</evidence>
<dbReference type="Gene3D" id="3.40.50.1820">
    <property type="entry name" value="alpha/beta hydrolase"/>
    <property type="match status" value="1"/>
</dbReference>
<evidence type="ECO:0000313" key="3">
    <source>
        <dbReference type="EMBL" id="QDV27237.1"/>
    </source>
</evidence>
<gene>
    <name evidence="3" type="ORF">Q31a_56250</name>
</gene>
<name>A0A518GF94_9BACT</name>
<accession>A0A518GF94</accession>
<protein>
    <submittedName>
        <fullName evidence="3">Phospholipase/Carboxylesterase</fullName>
    </submittedName>
</protein>
<keyword evidence="1" id="KW-0732">Signal</keyword>